<proteinExistence type="predicted"/>
<evidence type="ECO:0000313" key="2">
    <source>
        <dbReference type="Proteomes" id="UP000004169"/>
    </source>
</evidence>
<organism evidence="1 2">
    <name type="scientific">Magnetospirillum molischianum DSM 120</name>
    <dbReference type="NCBI Taxonomy" id="1150626"/>
    <lineage>
        <taxon>Bacteria</taxon>
        <taxon>Pseudomonadati</taxon>
        <taxon>Pseudomonadota</taxon>
        <taxon>Alphaproteobacteria</taxon>
        <taxon>Rhodospirillales</taxon>
        <taxon>Rhodospirillaceae</taxon>
        <taxon>Magnetospirillum</taxon>
    </lineage>
</organism>
<dbReference type="Proteomes" id="UP000004169">
    <property type="component" value="Unassembled WGS sequence"/>
</dbReference>
<accession>H8FUG4</accession>
<comment type="caution">
    <text evidence="1">The sequence shown here is derived from an EMBL/GenBank/DDBJ whole genome shotgun (WGS) entry which is preliminary data.</text>
</comment>
<gene>
    <name evidence="1" type="ORF">PHAMO_30158</name>
</gene>
<dbReference type="EMBL" id="CAHP01000023">
    <property type="protein sequence ID" value="CCG42002.1"/>
    <property type="molecule type" value="Genomic_DNA"/>
</dbReference>
<protein>
    <submittedName>
        <fullName evidence="1">Uncharacterized protein</fullName>
    </submittedName>
</protein>
<keyword evidence="2" id="KW-1185">Reference proteome</keyword>
<name>H8FUG4_MAGML</name>
<dbReference type="AlphaFoldDB" id="H8FUG4"/>
<sequence length="57" mass="6490">MPCSKATVLRPWPPKIMIFSLLDSGQRETSQGVKLPISWLDVRVFPDAPFLYLKTIT</sequence>
<reference evidence="1 2" key="1">
    <citation type="journal article" date="2012" name="J. Bacteriol.">
        <title>Draft Genome Sequence of the Purple Photosynthetic Bacterium Phaeospirillum molischianum DSM120, a Particularly Versatile Bacterium.</title>
        <authorList>
            <person name="Duquesne K."/>
            <person name="Prima V."/>
            <person name="Ji B."/>
            <person name="Rouy Z."/>
            <person name="Medigue C."/>
            <person name="Talla E."/>
            <person name="Sturgis J.N."/>
        </authorList>
    </citation>
    <scope>NUCLEOTIDE SEQUENCE [LARGE SCALE GENOMIC DNA]</scope>
    <source>
        <strain evidence="2">DSM120</strain>
    </source>
</reference>
<dbReference type="STRING" id="1150626.PHAMO_30158"/>
<evidence type="ECO:0000313" key="1">
    <source>
        <dbReference type="EMBL" id="CCG42002.1"/>
    </source>
</evidence>